<proteinExistence type="predicted"/>
<evidence type="ECO:0000313" key="2">
    <source>
        <dbReference type="Proteomes" id="UP000694861"/>
    </source>
</evidence>
<reference evidence="2" key="1">
    <citation type="journal article" date="2012" name="Nat. Commun.">
        <title>The genome of Prunus mume.</title>
        <authorList>
            <person name="Zhang Q."/>
            <person name="Chen W."/>
            <person name="Sun L."/>
            <person name="Zhao F."/>
            <person name="Huang B."/>
            <person name="Yang W."/>
            <person name="Tao Y."/>
            <person name="Wang J."/>
            <person name="Yuan Z."/>
            <person name="Fan G."/>
            <person name="Xing Z."/>
            <person name="Han C."/>
            <person name="Pan H."/>
            <person name="Zhong X."/>
            <person name="Shi W."/>
            <person name="Liang X."/>
            <person name="Du D."/>
            <person name="Sun F."/>
            <person name="Xu Z."/>
            <person name="Hao R."/>
            <person name="Lv T."/>
            <person name="Lv Y."/>
            <person name="Zheng Z."/>
            <person name="Sun M."/>
            <person name="Luo L."/>
            <person name="Cai M."/>
            <person name="Gao Y."/>
            <person name="Wang J."/>
            <person name="Yin Y."/>
            <person name="Xu X."/>
            <person name="Cheng T."/>
            <person name="Wang J."/>
        </authorList>
    </citation>
    <scope>NUCLEOTIDE SEQUENCE [LARGE SCALE GENOMIC DNA]</scope>
</reference>
<name>A0ABM1LXA7_PRUMU</name>
<feature type="compositionally biased region" description="Basic and acidic residues" evidence="1">
    <location>
        <begin position="1"/>
        <end position="22"/>
    </location>
</feature>
<gene>
    <name evidence="3" type="primary">LOC103341544</name>
</gene>
<accession>A0ABM1LXA7</accession>
<sequence>MKREGYYLSSDHVEPTPLKADDALSNQRSASIRIGTPSTGTIELPSSTLTPGISPSRLSAVSMQLPSQNIFSGGQSLHSENIWAALANSCVSKLPHTIAAQTNCMMPQVQELLNRRAYLVYQMRQRKLQQNEIRQSRLELGGSGASVGGGMTEQAGRAQGFGNAGLGSFGNVTGMRSSTSPRALGGWMPRAGNVGQFNNLGCGTSGLNDSKPLPGLMSDRSTGLSSKLRAAEGQGMKALMSGAPVQKKAGHGVPMDVSNIPNLASKLSKEQQLQPQVHQPIQQPQKDMVQPLLQHLSSPQSQVSLRQQFDQQSQVSQQLSPAPAPHQVNGDVGHGSPERSSQTHGSVGSIKTEAP</sequence>
<feature type="compositionally biased region" description="Low complexity" evidence="1">
    <location>
        <begin position="300"/>
        <end position="320"/>
    </location>
</feature>
<protein>
    <submittedName>
        <fullName evidence="3">Uncharacterized protein LOC103341544</fullName>
    </submittedName>
</protein>
<feature type="region of interest" description="Disordered" evidence="1">
    <location>
        <begin position="1"/>
        <end position="24"/>
    </location>
</feature>
<dbReference type="Proteomes" id="UP000694861">
    <property type="component" value="Unplaced"/>
</dbReference>
<reference evidence="3" key="2">
    <citation type="submission" date="2025-08" db="UniProtKB">
        <authorList>
            <consortium name="RefSeq"/>
        </authorList>
    </citation>
    <scope>IDENTIFICATION</scope>
</reference>
<keyword evidence="2" id="KW-1185">Reference proteome</keyword>
<evidence type="ECO:0000256" key="1">
    <source>
        <dbReference type="SAM" id="MobiDB-lite"/>
    </source>
</evidence>
<feature type="region of interest" description="Disordered" evidence="1">
    <location>
        <begin position="296"/>
        <end position="355"/>
    </location>
</feature>
<dbReference type="RefSeq" id="XP_016652034.1">
    <property type="nucleotide sequence ID" value="XM_016796548.1"/>
</dbReference>
<dbReference type="GeneID" id="103341544"/>
<evidence type="ECO:0000313" key="3">
    <source>
        <dbReference type="RefSeq" id="XP_016652034.1"/>
    </source>
</evidence>
<organism evidence="2 3">
    <name type="scientific">Prunus mume</name>
    <name type="common">Japanese apricot</name>
    <name type="synonym">Armeniaca mume</name>
    <dbReference type="NCBI Taxonomy" id="102107"/>
    <lineage>
        <taxon>Eukaryota</taxon>
        <taxon>Viridiplantae</taxon>
        <taxon>Streptophyta</taxon>
        <taxon>Embryophyta</taxon>
        <taxon>Tracheophyta</taxon>
        <taxon>Spermatophyta</taxon>
        <taxon>Magnoliopsida</taxon>
        <taxon>eudicotyledons</taxon>
        <taxon>Gunneridae</taxon>
        <taxon>Pentapetalae</taxon>
        <taxon>rosids</taxon>
        <taxon>fabids</taxon>
        <taxon>Rosales</taxon>
        <taxon>Rosaceae</taxon>
        <taxon>Amygdaloideae</taxon>
        <taxon>Amygdaleae</taxon>
        <taxon>Prunus</taxon>
    </lineage>
</organism>